<name>A0A8J4WVF8_CLAMG</name>
<comment type="caution">
    <text evidence="2">The sequence shown here is derived from an EMBL/GenBank/DDBJ whole genome shotgun (WGS) entry which is preliminary data.</text>
</comment>
<organism evidence="2 3">
    <name type="scientific">Clarias magur</name>
    <name type="common">Asian catfish</name>
    <name type="synonym">Macropteronotus magur</name>
    <dbReference type="NCBI Taxonomy" id="1594786"/>
    <lineage>
        <taxon>Eukaryota</taxon>
        <taxon>Metazoa</taxon>
        <taxon>Chordata</taxon>
        <taxon>Craniata</taxon>
        <taxon>Vertebrata</taxon>
        <taxon>Euteleostomi</taxon>
        <taxon>Actinopterygii</taxon>
        <taxon>Neopterygii</taxon>
        <taxon>Teleostei</taxon>
        <taxon>Ostariophysi</taxon>
        <taxon>Siluriformes</taxon>
        <taxon>Clariidae</taxon>
        <taxon>Clarias</taxon>
    </lineage>
</organism>
<evidence type="ECO:0000313" key="2">
    <source>
        <dbReference type="EMBL" id="KAF5892667.1"/>
    </source>
</evidence>
<feature type="compositionally biased region" description="Polar residues" evidence="1">
    <location>
        <begin position="48"/>
        <end position="63"/>
    </location>
</feature>
<feature type="non-terminal residue" evidence="2">
    <location>
        <position position="176"/>
    </location>
</feature>
<proteinExistence type="predicted"/>
<dbReference type="Proteomes" id="UP000727407">
    <property type="component" value="Unassembled WGS sequence"/>
</dbReference>
<feature type="compositionally biased region" description="Low complexity" evidence="1">
    <location>
        <begin position="1"/>
        <end position="39"/>
    </location>
</feature>
<reference evidence="2" key="1">
    <citation type="submission" date="2020-07" db="EMBL/GenBank/DDBJ databases">
        <title>Clarias magur genome sequencing, assembly and annotation.</title>
        <authorList>
            <person name="Kushwaha B."/>
            <person name="Kumar R."/>
            <person name="Das P."/>
            <person name="Joshi C.G."/>
            <person name="Kumar D."/>
            <person name="Nagpure N.S."/>
            <person name="Pandey M."/>
            <person name="Agarwal S."/>
            <person name="Srivastava S."/>
            <person name="Singh M."/>
            <person name="Sahoo L."/>
            <person name="Jayasankar P."/>
            <person name="Meher P.K."/>
            <person name="Koringa P.G."/>
            <person name="Iquebal M.A."/>
            <person name="Das S.P."/>
            <person name="Bit A."/>
            <person name="Patnaik S."/>
            <person name="Patel N."/>
            <person name="Shah T.M."/>
            <person name="Hinsu A."/>
            <person name="Jena J.K."/>
        </authorList>
    </citation>
    <scope>NUCLEOTIDE SEQUENCE</scope>
    <source>
        <strain evidence="2">CIFAMagur01</strain>
        <tissue evidence="2">Testis</tissue>
    </source>
</reference>
<dbReference type="AlphaFoldDB" id="A0A8J4WVF8"/>
<keyword evidence="2" id="KW-0675">Receptor</keyword>
<feature type="region of interest" description="Disordered" evidence="1">
    <location>
        <begin position="1"/>
        <end position="122"/>
    </location>
</feature>
<feature type="compositionally biased region" description="Basic and acidic residues" evidence="1">
    <location>
        <begin position="71"/>
        <end position="84"/>
    </location>
</feature>
<keyword evidence="3" id="KW-1185">Reference proteome</keyword>
<protein>
    <submittedName>
        <fullName evidence="2">Receptor-type tyrosine-protein phosphatase zeta-like isoform X2</fullName>
    </submittedName>
</protein>
<dbReference type="EMBL" id="QNUK01000484">
    <property type="protein sequence ID" value="KAF5892667.1"/>
    <property type="molecule type" value="Genomic_DNA"/>
</dbReference>
<evidence type="ECO:0000313" key="3">
    <source>
        <dbReference type="Proteomes" id="UP000727407"/>
    </source>
</evidence>
<gene>
    <name evidence="2" type="ORF">DAT39_017630</name>
</gene>
<accession>A0A8J4WVF8</accession>
<feature type="non-terminal residue" evidence="2">
    <location>
        <position position="1"/>
    </location>
</feature>
<sequence>HTSQPTLSTSTSSSTPRISPGHASSSMTSISDSMTSSTSHPDVLLPTIKTSTSPKQQWLTVEPQTFPPDQPKTHDRRPSSHAKPEDEDVMLVTYAHSDGSQSRTTVSSPNDDQLGLPSVLNGGVRGHGKVKVWRTKPHIDSVTSAPDAESRTIYVTRNSLLVSMKHVNEPTQPVFN</sequence>
<evidence type="ECO:0000256" key="1">
    <source>
        <dbReference type="SAM" id="MobiDB-lite"/>
    </source>
</evidence>
<feature type="compositionally biased region" description="Polar residues" evidence="1">
    <location>
        <begin position="98"/>
        <end position="111"/>
    </location>
</feature>